<keyword evidence="3" id="KW-1185">Reference proteome</keyword>
<dbReference type="AlphaFoldDB" id="A0A8J5MZY7"/>
<organism evidence="2 3">
    <name type="scientific">Homarus americanus</name>
    <name type="common">American lobster</name>
    <dbReference type="NCBI Taxonomy" id="6706"/>
    <lineage>
        <taxon>Eukaryota</taxon>
        <taxon>Metazoa</taxon>
        <taxon>Ecdysozoa</taxon>
        <taxon>Arthropoda</taxon>
        <taxon>Crustacea</taxon>
        <taxon>Multicrustacea</taxon>
        <taxon>Malacostraca</taxon>
        <taxon>Eumalacostraca</taxon>
        <taxon>Eucarida</taxon>
        <taxon>Decapoda</taxon>
        <taxon>Pleocyemata</taxon>
        <taxon>Astacidea</taxon>
        <taxon>Nephropoidea</taxon>
        <taxon>Nephropidae</taxon>
        <taxon>Homarus</taxon>
    </lineage>
</organism>
<dbReference type="EMBL" id="JAHLQT010015640">
    <property type="protein sequence ID" value="KAG7169656.1"/>
    <property type="molecule type" value="Genomic_DNA"/>
</dbReference>
<evidence type="ECO:0000256" key="1">
    <source>
        <dbReference type="SAM" id="MobiDB-lite"/>
    </source>
</evidence>
<evidence type="ECO:0000313" key="2">
    <source>
        <dbReference type="EMBL" id="KAG7169656.1"/>
    </source>
</evidence>
<feature type="region of interest" description="Disordered" evidence="1">
    <location>
        <begin position="1"/>
        <end position="106"/>
    </location>
</feature>
<proteinExistence type="predicted"/>
<name>A0A8J5MZY7_HOMAM</name>
<evidence type="ECO:0000313" key="3">
    <source>
        <dbReference type="Proteomes" id="UP000747542"/>
    </source>
</evidence>
<feature type="compositionally biased region" description="Low complexity" evidence="1">
    <location>
        <begin position="81"/>
        <end position="92"/>
    </location>
</feature>
<comment type="caution">
    <text evidence="2">The sequence shown here is derived from an EMBL/GenBank/DDBJ whole genome shotgun (WGS) entry which is preliminary data.</text>
</comment>
<feature type="compositionally biased region" description="Basic and acidic residues" evidence="1">
    <location>
        <begin position="39"/>
        <end position="80"/>
    </location>
</feature>
<feature type="compositionally biased region" description="Polar residues" evidence="1">
    <location>
        <begin position="1"/>
        <end position="20"/>
    </location>
</feature>
<reference evidence="2" key="1">
    <citation type="journal article" date="2021" name="Sci. Adv.">
        <title>The American lobster genome reveals insights on longevity, neural, and immune adaptations.</title>
        <authorList>
            <person name="Polinski J.M."/>
            <person name="Zimin A.V."/>
            <person name="Clark K.F."/>
            <person name="Kohn A.B."/>
            <person name="Sadowski N."/>
            <person name="Timp W."/>
            <person name="Ptitsyn A."/>
            <person name="Khanna P."/>
            <person name="Romanova D.Y."/>
            <person name="Williams P."/>
            <person name="Greenwood S.J."/>
            <person name="Moroz L.L."/>
            <person name="Walt D.R."/>
            <person name="Bodnar A.G."/>
        </authorList>
    </citation>
    <scope>NUCLEOTIDE SEQUENCE</scope>
    <source>
        <strain evidence="2">GMGI-L3</strain>
    </source>
</reference>
<gene>
    <name evidence="2" type="ORF">Hamer_G013272</name>
</gene>
<sequence length="159" mass="17739">MHACFSSDTESARGTNTSHAASLKDRFEQITQVFKKPKKDQDAKQDENEKKSLTKEEPNKESPYKEQSPDEKEHTDDKVPTETTPQTNNEQNAVDKKEVGADGGVGVSGMVSFSRVVYAELDLGKGEPDKKTDVKAEDKTEYAQIVGTLTDNREEEKKE</sequence>
<protein>
    <submittedName>
        <fullName evidence="2">Putative polymeric immunoglobulin receptor-like</fullName>
    </submittedName>
</protein>
<keyword evidence="2" id="KW-0675">Receptor</keyword>
<accession>A0A8J5MZY7</accession>
<dbReference type="Proteomes" id="UP000747542">
    <property type="component" value="Unassembled WGS sequence"/>
</dbReference>